<feature type="compositionally biased region" description="Low complexity" evidence="2">
    <location>
        <begin position="665"/>
        <end position="691"/>
    </location>
</feature>
<keyword evidence="4" id="KW-1185">Reference proteome</keyword>
<reference evidence="3 4" key="1">
    <citation type="submission" date="2024-06" db="EMBL/GenBank/DDBJ databases">
        <authorList>
            <person name="Kraege A."/>
            <person name="Thomma B."/>
        </authorList>
    </citation>
    <scope>NUCLEOTIDE SEQUENCE [LARGE SCALE GENOMIC DNA]</scope>
</reference>
<keyword evidence="1" id="KW-0175">Coiled coil</keyword>
<proteinExistence type="predicted"/>
<dbReference type="EMBL" id="CAXHTA020000008">
    <property type="protein sequence ID" value="CAL5223444.1"/>
    <property type="molecule type" value="Genomic_DNA"/>
</dbReference>
<comment type="caution">
    <text evidence="3">The sequence shown here is derived from an EMBL/GenBank/DDBJ whole genome shotgun (WGS) entry which is preliminary data.</text>
</comment>
<protein>
    <submittedName>
        <fullName evidence="3">G5962 protein</fullName>
    </submittedName>
</protein>
<name>A0ABP1FWU1_9CHLO</name>
<accession>A0ABP1FWU1</accession>
<feature type="region of interest" description="Disordered" evidence="2">
    <location>
        <begin position="626"/>
        <end position="719"/>
    </location>
</feature>
<feature type="coiled-coil region" evidence="1">
    <location>
        <begin position="274"/>
        <end position="335"/>
    </location>
</feature>
<evidence type="ECO:0000313" key="4">
    <source>
        <dbReference type="Proteomes" id="UP001497392"/>
    </source>
</evidence>
<evidence type="ECO:0000256" key="1">
    <source>
        <dbReference type="SAM" id="Coils"/>
    </source>
</evidence>
<sequence>MFPYKAQSQPADYPAMPAVPIRAADPTMQSKCPADGRGVVKRSAAYLGNHKQDYIVVTPMCKRRPPAQAFNDQNCLPVTTNAHHTSLQCPQHTSHPTGLCSGKQGTRPPIRPNTGVIVVTPMCTKERLPLSNCSTESANKDTAKCVTAPTTVLQKRQLNPNAVAFVTPMCAEKRPPVSVGSAEGANTTDATKALRAELKTSQMSLKASHPTYPCLMCPNCTPALECFPLHCGQHTTALRQLLKLALGRQGGTAIALEMSDMAALLEADLQTANAAAKEKSIQKERDDAKALERQQEAERKEAALLKELAVRGESERALQAEKAALEKRLAEEIKAKVAAAKTHSAREVKKLKQQLNSRDTELVAAAAECQAAKTALSTKEAALTAALQINEEMTKVYEANTSLQELQKEQRESAKLRAFAASQVTKMEALRREKVAAERRAALATAEKAESVRAAAEKLQDAHRRNEDLAHALQKEREESARLKAAQAISVPQSESTRRNAMAAQQSATQAIKDETIRERTATQQLQSAHRDLAAAHEEITGLQAARDDAGQQAALATQQAAMDRTRLRAALAQAEAAEAALSAANSDNQLSRAEAGSAQGRIRTLLAEASARENTIVDLQGRLMDPTGSAADAPFTSAAPEDATQSASAPDLVPSTPATADDVNPAISASASNPSTPATAAEDATSAASEAPRESSTSLGHPRGPTLPSLPKEAPTRSVAPKGFSLMQKIAAVSKGLLNIMAADVKGWQTLQASR</sequence>
<evidence type="ECO:0000256" key="2">
    <source>
        <dbReference type="SAM" id="MobiDB-lite"/>
    </source>
</evidence>
<dbReference type="Proteomes" id="UP001497392">
    <property type="component" value="Unassembled WGS sequence"/>
</dbReference>
<organism evidence="3 4">
    <name type="scientific">Coccomyxa viridis</name>
    <dbReference type="NCBI Taxonomy" id="1274662"/>
    <lineage>
        <taxon>Eukaryota</taxon>
        <taxon>Viridiplantae</taxon>
        <taxon>Chlorophyta</taxon>
        <taxon>core chlorophytes</taxon>
        <taxon>Trebouxiophyceae</taxon>
        <taxon>Trebouxiophyceae incertae sedis</taxon>
        <taxon>Coccomyxaceae</taxon>
        <taxon>Coccomyxa</taxon>
    </lineage>
</organism>
<gene>
    <name evidence="3" type="primary">g5962</name>
    <name evidence="3" type="ORF">VP750_LOCUS5103</name>
</gene>
<feature type="coiled-coil region" evidence="1">
    <location>
        <begin position="389"/>
        <end position="486"/>
    </location>
</feature>
<evidence type="ECO:0000313" key="3">
    <source>
        <dbReference type="EMBL" id="CAL5223444.1"/>
    </source>
</evidence>
<feature type="region of interest" description="Disordered" evidence="2">
    <location>
        <begin position="88"/>
        <end position="113"/>
    </location>
</feature>